<dbReference type="InterPro" id="IPR050464">
    <property type="entry name" value="Zeta_carotene_desat/Oxidored"/>
</dbReference>
<reference evidence="3 4" key="1">
    <citation type="journal article" date="2014" name="Proc. Natl. Acad. Sci. U.S.A.">
        <title>Trajectory and genomic determinants of fungal-pathogen speciation and host adaptation.</title>
        <authorList>
            <person name="Hu X."/>
            <person name="Xiao G."/>
            <person name="Zheng P."/>
            <person name="Shang Y."/>
            <person name="Su Y."/>
            <person name="Zhang X."/>
            <person name="Liu X."/>
            <person name="Zhan S."/>
            <person name="St Leger R.J."/>
            <person name="Wang C."/>
        </authorList>
    </citation>
    <scope>NUCLEOTIDE SEQUENCE [LARGE SCALE GENOMIC DNA]</scope>
    <source>
        <strain evidence="3 4">ARSEF 549</strain>
    </source>
</reference>
<dbReference type="PANTHER" id="PTHR42923">
    <property type="entry name" value="PROTOPORPHYRINOGEN OXIDASE"/>
    <property type="match status" value="1"/>
</dbReference>
<dbReference type="Proteomes" id="UP000031186">
    <property type="component" value="Unassembled WGS sequence"/>
</dbReference>
<organism evidence="3 4">
    <name type="scientific">Metarhizium anisopliae (strain ARSEF 549)</name>
    <dbReference type="NCBI Taxonomy" id="3151832"/>
    <lineage>
        <taxon>Eukaryota</taxon>
        <taxon>Fungi</taxon>
        <taxon>Dikarya</taxon>
        <taxon>Ascomycota</taxon>
        <taxon>Pezizomycotina</taxon>
        <taxon>Sordariomycetes</taxon>
        <taxon>Hypocreomycetidae</taxon>
        <taxon>Hypocreales</taxon>
        <taxon>Clavicipitaceae</taxon>
        <taxon>Metarhizium</taxon>
    </lineage>
</organism>
<dbReference type="PANTHER" id="PTHR42923:SF42">
    <property type="entry name" value="AMINE OXIDASE DOMAIN-CONTAINING PROTEIN"/>
    <property type="match status" value="1"/>
</dbReference>
<dbReference type="Gene3D" id="3.50.50.60">
    <property type="entry name" value="FAD/NAD(P)-binding domain"/>
    <property type="match status" value="1"/>
</dbReference>
<comment type="caution">
    <text evidence="3">The sequence shown here is derived from an EMBL/GenBank/DDBJ whole genome shotgun (WGS) entry which is preliminary data.</text>
</comment>
<dbReference type="HOGENOM" id="CLU_028123_3_1_1"/>
<name>A0A0B4EYJ1_METAF</name>
<sequence length="502" mass="55852">MNQRQRQGEATDGSSRKSRVAIIGTGLAGLTTAYLVHHDGRKRYGVTLFEQADLLSLDAASITLSNAKTGKNERVDVPPRSFCKGYYNNLCRMYEHLGIGFQRIRLIWVYTKASATSQYEPPPEPRDAEMIPDSYFVYNRRLHELLLLSPNFWHSSLRQILQTFYLAICHMWFFMACFLLQPWTSQSEPYSDVDADTKSSSDSETFHHYLQRIRLPRQYAVYYLLPVLSIICSCSHAEMMDFPASDVVDFVKGSFFRKTFVPQGGVNRVQSTLSKGIEDVRLGARVTQVTRVDEGMLVRWEQAKDGRSSSLEEVFDRVVLAVSPNVAATIFSPSRSTLGVIPTAPVTSSILAPPSGGVSLARGEGQTPSGECSYRGGDAQIMEFRTAFHGGTAQSESFHFLPSGVVIRTSPSACIAESKGSLHTSKFTRTLRTTRSRSMVQRVMGKDTSAHGSEDVWVNGKDNVWIVGSWCWDGLVLLEGCVVSAMKVAEDFGVSVPWSEKQ</sequence>
<keyword evidence="3" id="KW-0503">Monooxygenase</keyword>
<gene>
    <name evidence="3" type="ORF">MAN_07374</name>
</gene>
<accession>A0A0B4EYJ1</accession>
<evidence type="ECO:0000313" key="3">
    <source>
        <dbReference type="EMBL" id="KID63173.1"/>
    </source>
</evidence>
<proteinExistence type="predicted"/>
<keyword evidence="1" id="KW-0812">Transmembrane</keyword>
<dbReference type="Pfam" id="PF01593">
    <property type="entry name" value="Amino_oxidase"/>
    <property type="match status" value="1"/>
</dbReference>
<dbReference type="InterPro" id="IPR036188">
    <property type="entry name" value="FAD/NAD-bd_sf"/>
</dbReference>
<feature type="transmembrane region" description="Helical" evidence="1">
    <location>
        <begin position="20"/>
        <end position="36"/>
    </location>
</feature>
<dbReference type="VEuPathDB" id="FungiDB:MAN_07374"/>
<dbReference type="EMBL" id="AZNF01000010">
    <property type="protein sequence ID" value="KID63173.1"/>
    <property type="molecule type" value="Genomic_DNA"/>
</dbReference>
<feature type="non-terminal residue" evidence="3">
    <location>
        <position position="1"/>
    </location>
</feature>
<evidence type="ECO:0000256" key="1">
    <source>
        <dbReference type="SAM" id="Phobius"/>
    </source>
</evidence>
<protein>
    <submittedName>
        <fullName evidence="3">Monooxygenase</fullName>
    </submittedName>
</protein>
<evidence type="ECO:0000259" key="2">
    <source>
        <dbReference type="Pfam" id="PF01593"/>
    </source>
</evidence>
<dbReference type="GO" id="GO:0004497">
    <property type="term" value="F:monooxygenase activity"/>
    <property type="evidence" value="ECO:0007669"/>
    <property type="project" value="UniProtKB-KW"/>
</dbReference>
<keyword evidence="1" id="KW-1133">Transmembrane helix</keyword>
<feature type="domain" description="Amine oxidase" evidence="2">
    <location>
        <begin position="235"/>
        <end position="337"/>
    </location>
</feature>
<dbReference type="SUPFAM" id="SSF51905">
    <property type="entry name" value="FAD/NAD(P)-binding domain"/>
    <property type="match status" value="1"/>
</dbReference>
<keyword evidence="1" id="KW-0472">Membrane</keyword>
<keyword evidence="4" id="KW-1185">Reference proteome</keyword>
<evidence type="ECO:0000313" key="4">
    <source>
        <dbReference type="Proteomes" id="UP000031186"/>
    </source>
</evidence>
<keyword evidence="3" id="KW-0560">Oxidoreductase</keyword>
<dbReference type="OrthoDB" id="5977668at2759"/>
<dbReference type="AlphaFoldDB" id="A0A0B4EYJ1"/>
<dbReference type="Pfam" id="PF13450">
    <property type="entry name" value="NAD_binding_8"/>
    <property type="match status" value="1"/>
</dbReference>
<dbReference type="InterPro" id="IPR002937">
    <property type="entry name" value="Amino_oxidase"/>
</dbReference>